<keyword evidence="3" id="KW-1185">Reference proteome</keyword>
<gene>
    <name evidence="2" type="ORF">EV678_0476</name>
</gene>
<dbReference type="EMBL" id="SHKM01000001">
    <property type="protein sequence ID" value="RZT89683.1"/>
    <property type="molecule type" value="Genomic_DNA"/>
</dbReference>
<dbReference type="Proteomes" id="UP000292136">
    <property type="component" value="Unassembled WGS sequence"/>
</dbReference>
<comment type="caution">
    <text evidence="2">The sequence shown here is derived from an EMBL/GenBank/DDBJ whole genome shotgun (WGS) entry which is preliminary data.</text>
</comment>
<feature type="transmembrane region" description="Helical" evidence="1">
    <location>
        <begin position="48"/>
        <end position="68"/>
    </location>
</feature>
<keyword evidence="1" id="KW-0812">Transmembrane</keyword>
<keyword evidence="1" id="KW-0472">Membrane</keyword>
<evidence type="ECO:0000256" key="1">
    <source>
        <dbReference type="SAM" id="Phobius"/>
    </source>
</evidence>
<organism evidence="2 3">
    <name type="scientific">Azospira oryzae</name>
    <dbReference type="NCBI Taxonomy" id="146939"/>
    <lineage>
        <taxon>Bacteria</taxon>
        <taxon>Pseudomonadati</taxon>
        <taxon>Pseudomonadota</taxon>
        <taxon>Betaproteobacteria</taxon>
        <taxon>Rhodocyclales</taxon>
        <taxon>Rhodocyclaceae</taxon>
        <taxon>Azospira</taxon>
    </lineage>
</organism>
<reference evidence="2 3" key="1">
    <citation type="submission" date="2019-02" db="EMBL/GenBank/DDBJ databases">
        <title>Genomic Encyclopedia of Type Strains, Phase IV (KMG-IV): sequencing the most valuable type-strain genomes for metagenomic binning, comparative biology and taxonomic classification.</title>
        <authorList>
            <person name="Goeker M."/>
        </authorList>
    </citation>
    <scope>NUCLEOTIDE SEQUENCE [LARGE SCALE GENOMIC DNA]</scope>
    <source>
        <strain evidence="2 3">DSM 21223</strain>
    </source>
</reference>
<proteinExistence type="predicted"/>
<name>A0ABY0IQ25_9RHOO</name>
<evidence type="ECO:0000313" key="3">
    <source>
        <dbReference type="Proteomes" id="UP000292136"/>
    </source>
</evidence>
<evidence type="ECO:0000313" key="2">
    <source>
        <dbReference type="EMBL" id="RZT89683.1"/>
    </source>
</evidence>
<accession>A0ABY0IQ25</accession>
<dbReference type="InterPro" id="IPR007498">
    <property type="entry name" value="PqiA-like"/>
</dbReference>
<dbReference type="Pfam" id="PF04403">
    <property type="entry name" value="PqiA"/>
    <property type="match status" value="1"/>
</dbReference>
<feature type="transmembrane region" description="Helical" evidence="1">
    <location>
        <begin position="99"/>
        <end position="124"/>
    </location>
</feature>
<sequence>MPAAPLTACHECDLLLQPVVLTLPRSRAHCPRCGARLYSFHRDRLEKILALTLAALVLLLTANLYPIVGLNIQGNYTETTVIGAVHHLWQDGREALGGLVLLTTVLMPAIELGAVLWLVLPLWLGRRSPAFAPVFRAFRLAHPWAMVEVFILGVLVSLVKLAHLADVLPGPAIWCFGGLMLLLAALAGLLDGHTLWQAWDEAHPDDEAKPA</sequence>
<feature type="transmembrane region" description="Helical" evidence="1">
    <location>
        <begin position="145"/>
        <end position="165"/>
    </location>
</feature>
<feature type="transmembrane region" description="Helical" evidence="1">
    <location>
        <begin position="171"/>
        <end position="190"/>
    </location>
</feature>
<keyword evidence="1" id="KW-1133">Transmembrane helix</keyword>
<protein>
    <submittedName>
        <fullName evidence="2">Paraquat-inducible protein A</fullName>
    </submittedName>
</protein>